<dbReference type="AlphaFoldDB" id="A0A1N6D4W8"/>
<reference evidence="4" key="1">
    <citation type="submission" date="2016-11" db="EMBL/GenBank/DDBJ databases">
        <authorList>
            <person name="Varghese N."/>
            <person name="Submissions S."/>
        </authorList>
    </citation>
    <scope>NUCLEOTIDE SEQUENCE [LARGE SCALE GENOMIC DNA]</scope>
    <source>
        <strain evidence="4">DSM 15292</strain>
    </source>
</reference>
<dbReference type="InterPro" id="IPR024775">
    <property type="entry name" value="DinB-like"/>
</dbReference>
<dbReference type="RefSeq" id="WP_074223012.1">
    <property type="nucleotide sequence ID" value="NZ_FSRC01000001.1"/>
</dbReference>
<feature type="domain" description="DinB-like" evidence="2">
    <location>
        <begin position="48"/>
        <end position="156"/>
    </location>
</feature>
<proteinExistence type="predicted"/>
<evidence type="ECO:0000259" key="2">
    <source>
        <dbReference type="Pfam" id="PF12867"/>
    </source>
</evidence>
<organism evidence="3 4">
    <name type="scientific">Algoriphagus halophilus</name>
    <dbReference type="NCBI Taxonomy" id="226505"/>
    <lineage>
        <taxon>Bacteria</taxon>
        <taxon>Pseudomonadati</taxon>
        <taxon>Bacteroidota</taxon>
        <taxon>Cytophagia</taxon>
        <taxon>Cytophagales</taxon>
        <taxon>Cyclobacteriaceae</taxon>
        <taxon>Algoriphagus</taxon>
    </lineage>
</organism>
<dbReference type="Proteomes" id="UP000185221">
    <property type="component" value="Unassembled WGS sequence"/>
</dbReference>
<dbReference type="SUPFAM" id="SSF109854">
    <property type="entry name" value="DinB/YfiT-like putative metalloenzymes"/>
    <property type="match status" value="1"/>
</dbReference>
<dbReference type="Pfam" id="PF12867">
    <property type="entry name" value="DinB_2"/>
    <property type="match status" value="1"/>
</dbReference>
<evidence type="ECO:0000256" key="1">
    <source>
        <dbReference type="SAM" id="SignalP"/>
    </source>
</evidence>
<gene>
    <name evidence="3" type="ORF">SAMN05444394_0230</name>
</gene>
<protein>
    <submittedName>
        <fullName evidence="3">DinB superfamily protein</fullName>
    </submittedName>
</protein>
<name>A0A1N6D4W8_9BACT</name>
<evidence type="ECO:0000313" key="4">
    <source>
        <dbReference type="Proteomes" id="UP000185221"/>
    </source>
</evidence>
<keyword evidence="1" id="KW-0732">Signal</keyword>
<accession>A0A1N6D4W8</accession>
<sequence length="170" mass="19707">MKTLQLLFILSFLIGGLQQAFGQIDQEFLVKQLEYSHTNENWFAPVNTAMDDLSAKNANWHDDSGNHSIAQLVSHLVFWNERLLKAMQGNDVAEFDGNNDLTFSEISEEDWKNMTQKLDQILSDIEEETKKMNEEQFAGWKETLANIAAHNAYHTGQIVYIRKQNGWWRN</sequence>
<dbReference type="EMBL" id="FSRC01000001">
    <property type="protein sequence ID" value="SIN65880.1"/>
    <property type="molecule type" value="Genomic_DNA"/>
</dbReference>
<dbReference type="STRING" id="226505.SAMN05444394_0230"/>
<dbReference type="InterPro" id="IPR034660">
    <property type="entry name" value="DinB/YfiT-like"/>
</dbReference>
<dbReference type="OrthoDB" id="9798830at2"/>
<keyword evidence="4" id="KW-1185">Reference proteome</keyword>
<feature type="signal peptide" evidence="1">
    <location>
        <begin position="1"/>
        <end position="22"/>
    </location>
</feature>
<feature type="chain" id="PRO_5013020531" evidence="1">
    <location>
        <begin position="23"/>
        <end position="170"/>
    </location>
</feature>
<dbReference type="Gene3D" id="1.20.120.450">
    <property type="entry name" value="dinb family like domain"/>
    <property type="match status" value="1"/>
</dbReference>
<evidence type="ECO:0000313" key="3">
    <source>
        <dbReference type="EMBL" id="SIN65880.1"/>
    </source>
</evidence>